<dbReference type="STRING" id="349163.Acry_1227"/>
<keyword evidence="8" id="KW-1185">Reference proteome</keyword>
<dbReference type="AlphaFoldDB" id="A5FXV6"/>
<feature type="transmembrane region" description="Helical" evidence="6">
    <location>
        <begin position="12"/>
        <end position="30"/>
    </location>
</feature>
<dbReference type="PANTHER" id="PTHR30086:SF20">
    <property type="entry name" value="ARGININE EXPORTER PROTEIN ARGO-RELATED"/>
    <property type="match status" value="1"/>
</dbReference>
<proteinExistence type="predicted"/>
<feature type="transmembrane region" description="Helical" evidence="6">
    <location>
        <begin position="183"/>
        <end position="204"/>
    </location>
</feature>
<reference evidence="7 8" key="1">
    <citation type="submission" date="2007-05" db="EMBL/GenBank/DDBJ databases">
        <title>Complete sequence of chromosome of Acidiphilium cryptum JF-5.</title>
        <authorList>
            <consortium name="US DOE Joint Genome Institute"/>
            <person name="Copeland A."/>
            <person name="Lucas S."/>
            <person name="Lapidus A."/>
            <person name="Barry K."/>
            <person name="Detter J.C."/>
            <person name="Glavina del Rio T."/>
            <person name="Hammon N."/>
            <person name="Israni S."/>
            <person name="Dalin E."/>
            <person name="Tice H."/>
            <person name="Pitluck S."/>
            <person name="Sims D."/>
            <person name="Brettin T."/>
            <person name="Bruce D."/>
            <person name="Han C."/>
            <person name="Schmutz J."/>
            <person name="Larimer F."/>
            <person name="Land M."/>
            <person name="Hauser L."/>
            <person name="Kyrpides N."/>
            <person name="Kim E."/>
            <person name="Magnuson T."/>
            <person name="Richardson P."/>
        </authorList>
    </citation>
    <scope>NUCLEOTIDE SEQUENCE [LARGE SCALE GENOMIC DNA]</scope>
    <source>
        <strain evidence="7 8">JF-5</strain>
    </source>
</reference>
<dbReference type="RefSeq" id="WP_011942087.1">
    <property type="nucleotide sequence ID" value="NC_009484.1"/>
</dbReference>
<evidence type="ECO:0000256" key="4">
    <source>
        <dbReference type="ARBA" id="ARBA00022989"/>
    </source>
</evidence>
<dbReference type="InterPro" id="IPR001123">
    <property type="entry name" value="LeuE-type"/>
</dbReference>
<feature type="transmembrane region" description="Helical" evidence="6">
    <location>
        <begin position="42"/>
        <end position="67"/>
    </location>
</feature>
<keyword evidence="5 6" id="KW-0472">Membrane</keyword>
<name>A5FXV6_ACICJ</name>
<dbReference type="Proteomes" id="UP000000245">
    <property type="component" value="Chromosome"/>
</dbReference>
<keyword evidence="4 6" id="KW-1133">Transmembrane helix</keyword>
<dbReference type="PANTHER" id="PTHR30086">
    <property type="entry name" value="ARGININE EXPORTER PROTEIN ARGO"/>
    <property type="match status" value="1"/>
</dbReference>
<accession>A5FXV6</accession>
<dbReference type="Pfam" id="PF01810">
    <property type="entry name" value="LysE"/>
    <property type="match status" value="1"/>
</dbReference>
<evidence type="ECO:0000256" key="2">
    <source>
        <dbReference type="ARBA" id="ARBA00022475"/>
    </source>
</evidence>
<evidence type="ECO:0000313" key="7">
    <source>
        <dbReference type="EMBL" id="ABQ30438.1"/>
    </source>
</evidence>
<dbReference type="GO" id="GO:0015171">
    <property type="term" value="F:amino acid transmembrane transporter activity"/>
    <property type="evidence" value="ECO:0007669"/>
    <property type="project" value="TreeGrafter"/>
</dbReference>
<dbReference type="GO" id="GO:0005886">
    <property type="term" value="C:plasma membrane"/>
    <property type="evidence" value="ECO:0007669"/>
    <property type="project" value="UniProtKB-SubCell"/>
</dbReference>
<dbReference type="eggNOG" id="COG1280">
    <property type="taxonomic scope" value="Bacteria"/>
</dbReference>
<evidence type="ECO:0000256" key="1">
    <source>
        <dbReference type="ARBA" id="ARBA00004651"/>
    </source>
</evidence>
<gene>
    <name evidence="7" type="ordered locus">Acry_1227</name>
</gene>
<keyword evidence="2" id="KW-1003">Cell membrane</keyword>
<feature type="transmembrane region" description="Helical" evidence="6">
    <location>
        <begin position="114"/>
        <end position="140"/>
    </location>
</feature>
<dbReference type="KEGG" id="acr:Acry_1227"/>
<protein>
    <submittedName>
        <fullName evidence="7">Lysine exporter protein (LYSE/YGGA)</fullName>
    </submittedName>
</protein>
<dbReference type="EMBL" id="CP000697">
    <property type="protein sequence ID" value="ABQ30438.1"/>
    <property type="molecule type" value="Genomic_DNA"/>
</dbReference>
<feature type="transmembrane region" description="Helical" evidence="6">
    <location>
        <begin position="73"/>
        <end position="93"/>
    </location>
</feature>
<evidence type="ECO:0000256" key="3">
    <source>
        <dbReference type="ARBA" id="ARBA00022692"/>
    </source>
</evidence>
<dbReference type="HOGENOM" id="CLU_079569_0_1_5"/>
<evidence type="ECO:0000256" key="5">
    <source>
        <dbReference type="ARBA" id="ARBA00023136"/>
    </source>
</evidence>
<feature type="transmembrane region" description="Helical" evidence="6">
    <location>
        <begin position="146"/>
        <end position="171"/>
    </location>
</feature>
<comment type="subcellular location">
    <subcellularLocation>
        <location evidence="1">Cell membrane</location>
        <topology evidence="1">Multi-pass membrane protein</topology>
    </subcellularLocation>
</comment>
<evidence type="ECO:0000313" key="8">
    <source>
        <dbReference type="Proteomes" id="UP000000245"/>
    </source>
</evidence>
<keyword evidence="3 6" id="KW-0812">Transmembrane</keyword>
<sequence length="207" mass="21527">MSPYALPLAELALANFIGMISPGPAFLLVSRAAAGRGRAAGFGLSLGVAIAATTWAAAACFGVALVMARFAPLYEAIQIAGGLYLVWIGISAWRAPPPELDLAAPSGSPGFLRAVATGAALNLGNPKIVIFFTSIFVALLPAHTPLWLSAAAIAIVGLQEVTWYCLVTLLFSRARVQRAYRRAGLWIERTVGTLLIAIGARILGAAV</sequence>
<organism evidence="7 8">
    <name type="scientific">Acidiphilium cryptum (strain JF-5)</name>
    <dbReference type="NCBI Taxonomy" id="349163"/>
    <lineage>
        <taxon>Bacteria</taxon>
        <taxon>Pseudomonadati</taxon>
        <taxon>Pseudomonadota</taxon>
        <taxon>Alphaproteobacteria</taxon>
        <taxon>Acetobacterales</taxon>
        <taxon>Acidocellaceae</taxon>
        <taxon>Acidiphilium</taxon>
    </lineage>
</organism>
<evidence type="ECO:0000256" key="6">
    <source>
        <dbReference type="SAM" id="Phobius"/>
    </source>
</evidence>